<dbReference type="InterPro" id="IPR048925">
    <property type="entry name" value="RdfA"/>
</dbReference>
<dbReference type="Pfam" id="PF21811">
    <property type="entry name" value="RdfA"/>
    <property type="match status" value="1"/>
</dbReference>
<name>A0ABU2FGC9_9EURY</name>
<organism evidence="1 2">
    <name type="scientific">Haloarcula saliterrae</name>
    <dbReference type="NCBI Taxonomy" id="2950534"/>
    <lineage>
        <taxon>Archaea</taxon>
        <taxon>Methanobacteriati</taxon>
        <taxon>Methanobacteriota</taxon>
        <taxon>Stenosarchaea group</taxon>
        <taxon>Halobacteria</taxon>
        <taxon>Halobacteriales</taxon>
        <taxon>Haloarculaceae</taxon>
        <taxon>Haloarcula</taxon>
    </lineage>
</organism>
<gene>
    <name evidence="1" type="ORF">NDI56_17990</name>
</gene>
<protein>
    <recommendedName>
        <fullName evidence="3">ArsR family transcriptional regulator</fullName>
    </recommendedName>
</protein>
<comment type="caution">
    <text evidence="1">The sequence shown here is derived from an EMBL/GenBank/DDBJ whole genome shotgun (WGS) entry which is preliminary data.</text>
</comment>
<evidence type="ECO:0008006" key="3">
    <source>
        <dbReference type="Google" id="ProtNLM"/>
    </source>
</evidence>
<evidence type="ECO:0000313" key="2">
    <source>
        <dbReference type="Proteomes" id="UP001259659"/>
    </source>
</evidence>
<sequence>MSDADRVAVPRQSACSCKIGRTAETYGIEGLDDRLLTDREDGASLRRLETVVNEAVLRAALRGADIDYVRDVSAIYRKLTDDDTSAGVRTETEAWLSRTGVDPDELRGDFVSYQTVRTHLRSCLDVDTTRERSLSVEDAEGTIEWARSRSSGIVERTIERLRDTDGFHSGSVDVTHVIRVSCADCGASYPVETFLERGGCDCDTDG</sequence>
<reference evidence="1 2" key="1">
    <citation type="submission" date="2022-06" db="EMBL/GenBank/DDBJ databases">
        <title>Haloarcula sp. a new haloarchaeum isolate from saline soil.</title>
        <authorList>
            <person name="Strakova D."/>
            <person name="Galisteo C."/>
            <person name="Sanchez-Porro C."/>
            <person name="Ventosa A."/>
        </authorList>
    </citation>
    <scope>NUCLEOTIDE SEQUENCE [LARGE SCALE GENOMIC DNA]</scope>
    <source>
        <strain evidence="1 2">S1CR25-12</strain>
    </source>
</reference>
<keyword evidence="2" id="KW-1185">Reference proteome</keyword>
<dbReference type="EMBL" id="JAMQON010000006">
    <property type="protein sequence ID" value="MDS0261294.1"/>
    <property type="molecule type" value="Genomic_DNA"/>
</dbReference>
<evidence type="ECO:0000313" key="1">
    <source>
        <dbReference type="EMBL" id="MDS0261294.1"/>
    </source>
</evidence>
<accession>A0ABU2FGC9</accession>
<dbReference type="RefSeq" id="WP_310921109.1">
    <property type="nucleotide sequence ID" value="NZ_JAMQON010000006.1"/>
</dbReference>
<dbReference type="Proteomes" id="UP001259659">
    <property type="component" value="Unassembled WGS sequence"/>
</dbReference>
<proteinExistence type="predicted"/>